<evidence type="ECO:0000313" key="14">
    <source>
        <dbReference type="EMBL" id="MET3730823.1"/>
    </source>
</evidence>
<keyword evidence="11 14" id="KW-0413">Isomerase</keyword>
<evidence type="ECO:0000313" key="15">
    <source>
        <dbReference type="Proteomes" id="UP001549146"/>
    </source>
</evidence>
<keyword evidence="3" id="KW-0997">Cell inner membrane</keyword>
<dbReference type="SUPFAM" id="SSF54534">
    <property type="entry name" value="FKBP-like"/>
    <property type="match status" value="1"/>
</dbReference>
<keyword evidence="5 12" id="KW-1133">Transmembrane helix</keyword>
<keyword evidence="6 12" id="KW-0472">Membrane</keyword>
<dbReference type="EMBL" id="JBEPMO010000001">
    <property type="protein sequence ID" value="MET3730823.1"/>
    <property type="molecule type" value="Genomic_DNA"/>
</dbReference>
<evidence type="ECO:0000256" key="11">
    <source>
        <dbReference type="PROSITE-ProRule" id="PRU00278"/>
    </source>
</evidence>
<dbReference type="PANTHER" id="PTHR47529:SF1">
    <property type="entry name" value="PERIPLASMIC CHAPERONE PPID"/>
    <property type="match status" value="1"/>
</dbReference>
<dbReference type="Gene3D" id="3.10.50.40">
    <property type="match status" value="1"/>
</dbReference>
<feature type="domain" description="PpiC" evidence="13">
    <location>
        <begin position="353"/>
        <end position="462"/>
    </location>
</feature>
<dbReference type="Gene3D" id="1.10.4030.10">
    <property type="entry name" value="Porin chaperone SurA, peptide-binding domain"/>
    <property type="match status" value="1"/>
</dbReference>
<dbReference type="SUPFAM" id="SSF109998">
    <property type="entry name" value="Triger factor/SurA peptide-binding domain-like"/>
    <property type="match status" value="1"/>
</dbReference>
<dbReference type="GO" id="GO:0003755">
    <property type="term" value="F:peptidyl-prolyl cis-trans isomerase activity"/>
    <property type="evidence" value="ECO:0007669"/>
    <property type="project" value="UniProtKB-EC"/>
</dbReference>
<organism evidence="14 15">
    <name type="scientific">Moheibacter stercoris</name>
    <dbReference type="NCBI Taxonomy" id="1628251"/>
    <lineage>
        <taxon>Bacteria</taxon>
        <taxon>Pseudomonadati</taxon>
        <taxon>Bacteroidota</taxon>
        <taxon>Flavobacteriia</taxon>
        <taxon>Flavobacteriales</taxon>
        <taxon>Weeksellaceae</taxon>
        <taxon>Moheibacter</taxon>
    </lineage>
</organism>
<keyword evidence="2" id="KW-1003">Cell membrane</keyword>
<dbReference type="InterPro" id="IPR000297">
    <property type="entry name" value="PPIase_PpiC"/>
</dbReference>
<evidence type="ECO:0000259" key="13">
    <source>
        <dbReference type="PROSITE" id="PS50198"/>
    </source>
</evidence>
<evidence type="ECO:0000256" key="7">
    <source>
        <dbReference type="ARBA" id="ARBA00023186"/>
    </source>
</evidence>
<dbReference type="PANTHER" id="PTHR47529">
    <property type="entry name" value="PEPTIDYL-PROLYL CIS-TRANS ISOMERASE D"/>
    <property type="match status" value="1"/>
</dbReference>
<gene>
    <name evidence="14" type="ORF">ABID46_000375</name>
</gene>
<reference evidence="14 15" key="1">
    <citation type="submission" date="2024-06" db="EMBL/GenBank/DDBJ databases">
        <title>Genomic Encyclopedia of Type Strains, Phase IV (KMG-IV): sequencing the most valuable type-strain genomes for metagenomic binning, comparative biology and taxonomic classification.</title>
        <authorList>
            <person name="Goeker M."/>
        </authorList>
    </citation>
    <scope>NUCLEOTIDE SEQUENCE [LARGE SCALE GENOMIC DNA]</scope>
    <source>
        <strain evidence="14 15">DSM 29388</strain>
    </source>
</reference>
<evidence type="ECO:0000256" key="5">
    <source>
        <dbReference type="ARBA" id="ARBA00022989"/>
    </source>
</evidence>
<evidence type="ECO:0000256" key="10">
    <source>
        <dbReference type="ARBA" id="ARBA00042775"/>
    </source>
</evidence>
<keyword evidence="15" id="KW-1185">Reference proteome</keyword>
<keyword evidence="7" id="KW-0143">Chaperone</keyword>
<dbReference type="RefSeq" id="WP_354506370.1">
    <property type="nucleotide sequence ID" value="NZ_JBEPMO010000001.1"/>
</dbReference>
<evidence type="ECO:0000256" key="3">
    <source>
        <dbReference type="ARBA" id="ARBA00022519"/>
    </source>
</evidence>
<comment type="caution">
    <text evidence="14">The sequence shown here is derived from an EMBL/GenBank/DDBJ whole genome shotgun (WGS) entry which is preliminary data.</text>
</comment>
<feature type="transmembrane region" description="Helical" evidence="12">
    <location>
        <begin position="12"/>
        <end position="31"/>
    </location>
</feature>
<evidence type="ECO:0000256" key="6">
    <source>
        <dbReference type="ARBA" id="ARBA00023136"/>
    </source>
</evidence>
<accession>A0ABV2LQH5</accession>
<sequence>MAILGAIRKQTWLLIVVIGVAMVAFLAGDLFSENSVLKRVFTGDPNEVGNVNGESISIAEFINAQNAMGNNQGMSQNQISQQVWNSLVSQKLIQSHAEKAGLEVSEDEIWNFMARQYGMADAQELKTQIGQLKGQAEQGVQGAGQAYQNFMMTFENMKPNILSQKYMDLISMGVATTKKEAEFQQVSNIQNSTIEYAFMSYDDLKKKFNITVTDDEINAYVKRFPKFYESEATVDLSYVYFPAQASAEDEAAALNDIKKYLTNTVSHDAVNNVTDTIPSFASATNDSIYVSKYSDGPFMSQYITKKDIEQFGSQLPQDYAEFLRNASVGQIGGPFKVGNSYQLVKVSKSKEIADSINSSHILISYKGTEVAANNPAITRTRAEAQAMADSIAAKANAGNFVSLVNQYSEDLGSKVKNGNIGWTYKASQGIAQEYLQFLNTHKVGEIGVTESKFGFHIIKIDGVKNQTGYQFANIIKEIKASQGTSDKNFKDARTFAQDVQGKSLNEFANLAQQKGFNYNTADNMTRYSMQPIVDPSTGFGNDKDNDILKWAFAKDTKPGSSFLFTTEKEDQIIVYLTSKSEKGLASAKSVREEVEPIIIKEKLAAEINKQLGTPSVDGFVSKYGATKGTGSITFGAAALMDKGSEPKVAGAAFGLKPGATSKAIAGNAGIYVVKVNAISEAPKVEDATFLVDQLTNTAKQTLNQQFLHSLMMSADIEDTRSEKLDRQFVQ</sequence>
<proteinExistence type="inferred from homology"/>
<comment type="subcellular location">
    <subcellularLocation>
        <location evidence="1">Cell inner membrane</location>
        <topology evidence="1">Single-pass type II membrane protein</topology>
        <orientation evidence="1">Periplasmic side</orientation>
    </subcellularLocation>
</comment>
<evidence type="ECO:0000256" key="8">
    <source>
        <dbReference type="ARBA" id="ARBA00038408"/>
    </source>
</evidence>
<dbReference type="InterPro" id="IPR046357">
    <property type="entry name" value="PPIase_dom_sf"/>
</dbReference>
<dbReference type="Pfam" id="PF13623">
    <property type="entry name" value="SurA_N_2"/>
    <property type="match status" value="1"/>
</dbReference>
<evidence type="ECO:0000256" key="4">
    <source>
        <dbReference type="ARBA" id="ARBA00022692"/>
    </source>
</evidence>
<keyword evidence="11" id="KW-0697">Rotamase</keyword>
<dbReference type="Pfam" id="PF13616">
    <property type="entry name" value="Rotamase_3"/>
    <property type="match status" value="1"/>
</dbReference>
<dbReference type="PROSITE" id="PS50198">
    <property type="entry name" value="PPIC_PPIASE_2"/>
    <property type="match status" value="1"/>
</dbReference>
<dbReference type="InterPro" id="IPR052029">
    <property type="entry name" value="PpiD_chaperone"/>
</dbReference>
<protein>
    <recommendedName>
        <fullName evidence="9">Periplasmic chaperone PpiD</fullName>
    </recommendedName>
    <alternativeName>
        <fullName evidence="10">Periplasmic folding chaperone</fullName>
    </alternativeName>
</protein>
<dbReference type="InterPro" id="IPR027304">
    <property type="entry name" value="Trigger_fact/SurA_dom_sf"/>
</dbReference>
<evidence type="ECO:0000256" key="2">
    <source>
        <dbReference type="ARBA" id="ARBA00022475"/>
    </source>
</evidence>
<evidence type="ECO:0000256" key="12">
    <source>
        <dbReference type="SAM" id="Phobius"/>
    </source>
</evidence>
<evidence type="ECO:0000256" key="9">
    <source>
        <dbReference type="ARBA" id="ARBA00040743"/>
    </source>
</evidence>
<keyword evidence="4 12" id="KW-0812">Transmembrane</keyword>
<dbReference type="Proteomes" id="UP001549146">
    <property type="component" value="Unassembled WGS sequence"/>
</dbReference>
<evidence type="ECO:0000256" key="1">
    <source>
        <dbReference type="ARBA" id="ARBA00004382"/>
    </source>
</evidence>
<comment type="similarity">
    <text evidence="8">Belongs to the PpiD chaperone family.</text>
</comment>
<name>A0ABV2LQH5_9FLAO</name>